<sequence length="166" mass="18689">MSDRVAIPDSHFRWLFESCPDAYLLLLPAAPFTIVGVNRAREAVTGVTRDAVLGQGVFEAFPDNPDDPTATGVTNLRASLERVVATNAPDTMACQRYDIPGREGAFEERYWSPVNVPVLSPQGELLYILHRVEDVTRFVRLSRPANPNASLRHRCRPRIRKWPSNY</sequence>
<dbReference type="Gene3D" id="3.30.450.20">
    <property type="entry name" value="PAS domain"/>
    <property type="match status" value="1"/>
</dbReference>
<evidence type="ECO:0000313" key="3">
    <source>
        <dbReference type="Proteomes" id="UP000256763"/>
    </source>
</evidence>
<name>A0A3E0WLT4_9GAMM</name>
<organism evidence="2 3">
    <name type="scientific">Alkalilimnicola ehrlichii</name>
    <dbReference type="NCBI Taxonomy" id="351052"/>
    <lineage>
        <taxon>Bacteria</taxon>
        <taxon>Pseudomonadati</taxon>
        <taxon>Pseudomonadota</taxon>
        <taxon>Gammaproteobacteria</taxon>
        <taxon>Chromatiales</taxon>
        <taxon>Ectothiorhodospiraceae</taxon>
        <taxon>Alkalilimnicola</taxon>
    </lineage>
</organism>
<proteinExistence type="predicted"/>
<dbReference type="NCBIfam" id="TIGR00229">
    <property type="entry name" value="sensory_box"/>
    <property type="match status" value="1"/>
</dbReference>
<gene>
    <name evidence="2" type="ORF">CAL65_16305</name>
</gene>
<accession>A0A3E0WLT4</accession>
<protein>
    <recommendedName>
        <fullName evidence="1">PAS fold-4 domain-containing protein</fullName>
    </recommendedName>
</protein>
<dbReference type="InterPro" id="IPR000014">
    <property type="entry name" value="PAS"/>
</dbReference>
<dbReference type="Proteomes" id="UP000256763">
    <property type="component" value="Unassembled WGS sequence"/>
</dbReference>
<dbReference type="RefSeq" id="WP_116303267.1">
    <property type="nucleotide sequence ID" value="NZ_NFZV01000019.1"/>
</dbReference>
<keyword evidence="3" id="KW-1185">Reference proteome</keyword>
<dbReference type="AlphaFoldDB" id="A0A3E0WLT4"/>
<feature type="domain" description="PAS fold-4" evidence="1">
    <location>
        <begin position="20"/>
        <end position="139"/>
    </location>
</feature>
<dbReference type="EMBL" id="NFZW01000018">
    <property type="protein sequence ID" value="RFA33912.1"/>
    <property type="molecule type" value="Genomic_DNA"/>
</dbReference>
<dbReference type="OrthoDB" id="9808408at2"/>
<comment type="caution">
    <text evidence="2">The sequence shown here is derived from an EMBL/GenBank/DDBJ whole genome shotgun (WGS) entry which is preliminary data.</text>
</comment>
<dbReference type="SUPFAM" id="SSF55785">
    <property type="entry name" value="PYP-like sensor domain (PAS domain)"/>
    <property type="match status" value="1"/>
</dbReference>
<dbReference type="Pfam" id="PF08448">
    <property type="entry name" value="PAS_4"/>
    <property type="match status" value="1"/>
</dbReference>
<dbReference type="InterPro" id="IPR035965">
    <property type="entry name" value="PAS-like_dom_sf"/>
</dbReference>
<reference evidence="3" key="1">
    <citation type="submission" date="2017-05" db="EMBL/GenBank/DDBJ databases">
        <authorList>
            <person name="Sharma S."/>
            <person name="Sidhu C."/>
            <person name="Pinnaka A.K."/>
        </authorList>
    </citation>
    <scope>NUCLEOTIDE SEQUENCE [LARGE SCALE GENOMIC DNA]</scope>
    <source>
        <strain evidence="3">AK93</strain>
    </source>
</reference>
<evidence type="ECO:0000313" key="2">
    <source>
        <dbReference type="EMBL" id="RFA33912.1"/>
    </source>
</evidence>
<dbReference type="InterPro" id="IPR013656">
    <property type="entry name" value="PAS_4"/>
</dbReference>
<evidence type="ECO:0000259" key="1">
    <source>
        <dbReference type="Pfam" id="PF08448"/>
    </source>
</evidence>